<evidence type="ECO:0000256" key="1">
    <source>
        <dbReference type="SAM" id="Phobius"/>
    </source>
</evidence>
<dbReference type="NCBIfam" id="NF041681">
    <property type="entry name" value="HGxxPAAW"/>
    <property type="match status" value="1"/>
</dbReference>
<protein>
    <recommendedName>
        <fullName evidence="4">Anthranilate synthase</fullName>
    </recommendedName>
</protein>
<proteinExistence type="predicted"/>
<evidence type="ECO:0000313" key="3">
    <source>
        <dbReference type="Proteomes" id="UP001528912"/>
    </source>
</evidence>
<dbReference type="Proteomes" id="UP001528912">
    <property type="component" value="Unassembled WGS sequence"/>
</dbReference>
<keyword evidence="3" id="KW-1185">Reference proteome</keyword>
<dbReference type="EMBL" id="JAROAV010000024">
    <property type="protein sequence ID" value="MDF8264117.1"/>
    <property type="molecule type" value="Genomic_DNA"/>
</dbReference>
<evidence type="ECO:0000313" key="2">
    <source>
        <dbReference type="EMBL" id="MDF8264117.1"/>
    </source>
</evidence>
<evidence type="ECO:0008006" key="4">
    <source>
        <dbReference type="Google" id="ProtNLM"/>
    </source>
</evidence>
<accession>A0ABT6C716</accession>
<feature type="transmembrane region" description="Helical" evidence="1">
    <location>
        <begin position="12"/>
        <end position="33"/>
    </location>
</feature>
<dbReference type="RefSeq" id="WP_275238546.1">
    <property type="nucleotide sequence ID" value="NZ_JARFJC010000026.1"/>
</dbReference>
<sequence length="79" mass="8321">MSAEHHDDHGHSVAAWTGVFALIFASALIAVGVAWGAHLWTIIGLVVAVLGLVAAFVLSRTGFGVHAKRLPPQQRTGVR</sequence>
<reference evidence="2 3" key="1">
    <citation type="submission" date="2023-03" db="EMBL/GenBank/DDBJ databases">
        <title>YIM 133296 draft genome.</title>
        <authorList>
            <person name="Xiong L."/>
        </authorList>
    </citation>
    <scope>NUCLEOTIDE SEQUENCE [LARGE SCALE GENOMIC DNA]</scope>
    <source>
        <strain evidence="2 3">YIM 133296</strain>
    </source>
</reference>
<comment type="caution">
    <text evidence="2">The sequence shown here is derived from an EMBL/GenBank/DDBJ whole genome shotgun (WGS) entry which is preliminary data.</text>
</comment>
<feature type="transmembrane region" description="Helical" evidence="1">
    <location>
        <begin position="39"/>
        <end position="59"/>
    </location>
</feature>
<name>A0ABT6C716_9MICO</name>
<keyword evidence="1" id="KW-0812">Transmembrane</keyword>
<keyword evidence="1" id="KW-1133">Transmembrane helix</keyword>
<gene>
    <name evidence="2" type="ORF">P4R38_07690</name>
</gene>
<keyword evidence="1" id="KW-0472">Membrane</keyword>
<organism evidence="2 3">
    <name type="scientific">Luteipulveratus flavus</name>
    <dbReference type="NCBI Taxonomy" id="3031728"/>
    <lineage>
        <taxon>Bacteria</taxon>
        <taxon>Bacillati</taxon>
        <taxon>Actinomycetota</taxon>
        <taxon>Actinomycetes</taxon>
        <taxon>Micrococcales</taxon>
        <taxon>Dermacoccaceae</taxon>
        <taxon>Luteipulveratus</taxon>
    </lineage>
</organism>